<proteinExistence type="predicted"/>
<reference evidence="7" key="1">
    <citation type="submission" date="2016-11" db="EMBL/GenBank/DDBJ databases">
        <authorList>
            <person name="Varghese N."/>
            <person name="Submissions S."/>
        </authorList>
    </citation>
    <scope>NUCLEOTIDE SEQUENCE [LARGE SCALE GENOMIC DNA]</scope>
    <source>
        <strain evidence="7">DSM 17456</strain>
    </source>
</reference>
<dbReference type="PROSITE" id="PS51733">
    <property type="entry name" value="BPL_LPL_CATALYTIC"/>
    <property type="match status" value="1"/>
</dbReference>
<evidence type="ECO:0000313" key="7">
    <source>
        <dbReference type="Proteomes" id="UP000184694"/>
    </source>
</evidence>
<keyword evidence="7" id="KW-1185">Reference proteome</keyword>
<sequence>MRTCFVLHDQISEIASGTTPEQIAKSHAGWSSLNNQQWSGVQRGNLSMYSSQLPSFPADIYICGACSSTLDVARFFNENKILNEWDSILGLRQEKGRGQLRRGWESPEGNIYAAIRLPSTGFFANEIGSLAIGFLLARALQELGYTAQIKWPNDILVGDKKIGGILLEERAGILMAGIGLNVHSSPPAELLRNEWSIPASSLCKKEQTMPILQMWQTLVDYMHFCYNAQVVQYTTEKLISSVEKQLAWLGREVWIHGSDLVNRSGRIMGISQDGGLRLRQSSGEKIIHSGSISLHP</sequence>
<dbReference type="Proteomes" id="UP000184694">
    <property type="component" value="Unassembled WGS sequence"/>
</dbReference>
<dbReference type="GO" id="GO:0004077">
    <property type="term" value="F:biotin--[biotin carboxyl-carrier protein] ligase activity"/>
    <property type="evidence" value="ECO:0007669"/>
    <property type="project" value="UniProtKB-EC"/>
</dbReference>
<dbReference type="Gene3D" id="3.30.930.10">
    <property type="entry name" value="Bira Bifunctional Protein, Domain 2"/>
    <property type="match status" value="1"/>
</dbReference>
<comment type="catalytic activity">
    <reaction evidence="4">
        <text>biotin + L-lysyl-[protein] + ATP = N(6)-biotinyl-L-lysyl-[protein] + AMP + diphosphate + H(+)</text>
        <dbReference type="Rhea" id="RHEA:11756"/>
        <dbReference type="Rhea" id="RHEA-COMP:9752"/>
        <dbReference type="Rhea" id="RHEA-COMP:10505"/>
        <dbReference type="ChEBI" id="CHEBI:15378"/>
        <dbReference type="ChEBI" id="CHEBI:29969"/>
        <dbReference type="ChEBI" id="CHEBI:30616"/>
        <dbReference type="ChEBI" id="CHEBI:33019"/>
        <dbReference type="ChEBI" id="CHEBI:57586"/>
        <dbReference type="ChEBI" id="CHEBI:83144"/>
        <dbReference type="ChEBI" id="CHEBI:456215"/>
        <dbReference type="EC" id="6.3.4.15"/>
    </reaction>
</comment>
<name>A0A1N6E6N0_9BACT</name>
<dbReference type="NCBIfam" id="TIGR00121">
    <property type="entry name" value="birA_ligase"/>
    <property type="match status" value="1"/>
</dbReference>
<keyword evidence="2" id="KW-0092">Biotin</keyword>
<dbReference type="Pfam" id="PF03099">
    <property type="entry name" value="BPL_LplA_LipB"/>
    <property type="match status" value="1"/>
</dbReference>
<evidence type="ECO:0000313" key="6">
    <source>
        <dbReference type="EMBL" id="SIN78664.1"/>
    </source>
</evidence>
<dbReference type="EC" id="6.3.4.15" evidence="3"/>
<evidence type="ECO:0000256" key="2">
    <source>
        <dbReference type="ARBA" id="ARBA00023267"/>
    </source>
</evidence>
<gene>
    <name evidence="6" type="ORF">SAMN02745161_0750</name>
</gene>
<dbReference type="SUPFAM" id="SSF55681">
    <property type="entry name" value="Class II aaRS and biotin synthetases"/>
    <property type="match status" value="1"/>
</dbReference>
<dbReference type="GO" id="GO:0005737">
    <property type="term" value="C:cytoplasm"/>
    <property type="evidence" value="ECO:0007669"/>
    <property type="project" value="TreeGrafter"/>
</dbReference>
<dbReference type="PANTHER" id="PTHR12835:SF5">
    <property type="entry name" value="BIOTIN--PROTEIN LIGASE"/>
    <property type="match status" value="1"/>
</dbReference>
<dbReference type="AlphaFoldDB" id="A0A1N6E6N0"/>
<protein>
    <recommendedName>
        <fullName evidence="3">biotin--[biotin carboxyl-carrier protein] ligase</fullName>
        <ecNumber evidence="3">6.3.4.15</ecNumber>
    </recommendedName>
</protein>
<dbReference type="InterPro" id="IPR003142">
    <property type="entry name" value="BPL_C"/>
</dbReference>
<dbReference type="OrthoDB" id="9807064at2"/>
<organism evidence="6 7">
    <name type="scientific">Halodesulfovibrio marinisediminis DSM 17456</name>
    <dbReference type="NCBI Taxonomy" id="1121457"/>
    <lineage>
        <taxon>Bacteria</taxon>
        <taxon>Pseudomonadati</taxon>
        <taxon>Thermodesulfobacteriota</taxon>
        <taxon>Desulfovibrionia</taxon>
        <taxon>Desulfovibrionales</taxon>
        <taxon>Desulfovibrionaceae</taxon>
        <taxon>Halodesulfovibrio</taxon>
    </lineage>
</organism>
<dbReference type="Pfam" id="PF02237">
    <property type="entry name" value="BPL_C"/>
    <property type="match status" value="1"/>
</dbReference>
<dbReference type="EMBL" id="FSRG01000003">
    <property type="protein sequence ID" value="SIN78664.1"/>
    <property type="molecule type" value="Genomic_DNA"/>
</dbReference>
<keyword evidence="1 6" id="KW-0436">Ligase</keyword>
<dbReference type="PANTHER" id="PTHR12835">
    <property type="entry name" value="BIOTIN PROTEIN LIGASE"/>
    <property type="match status" value="1"/>
</dbReference>
<dbReference type="InterPro" id="IPR004143">
    <property type="entry name" value="BPL_LPL_catalytic"/>
</dbReference>
<feature type="domain" description="BPL/LPL catalytic" evidence="5">
    <location>
        <begin position="54"/>
        <end position="230"/>
    </location>
</feature>
<evidence type="ECO:0000256" key="1">
    <source>
        <dbReference type="ARBA" id="ARBA00022598"/>
    </source>
</evidence>
<dbReference type="CDD" id="cd16442">
    <property type="entry name" value="BPL"/>
    <property type="match status" value="1"/>
</dbReference>
<accession>A0A1N6E6N0</accession>
<dbReference type="STRING" id="1121457.SAMN02745161_0750"/>
<evidence type="ECO:0000259" key="5">
    <source>
        <dbReference type="PROSITE" id="PS51733"/>
    </source>
</evidence>
<dbReference type="RefSeq" id="WP_074215591.1">
    <property type="nucleotide sequence ID" value="NZ_FSRG01000003.1"/>
</dbReference>
<dbReference type="InterPro" id="IPR004408">
    <property type="entry name" value="Biotin_CoA_COase_ligase"/>
</dbReference>
<dbReference type="InterPro" id="IPR045864">
    <property type="entry name" value="aa-tRNA-synth_II/BPL/LPL"/>
</dbReference>
<evidence type="ECO:0000256" key="4">
    <source>
        <dbReference type="ARBA" id="ARBA00047846"/>
    </source>
</evidence>
<evidence type="ECO:0000256" key="3">
    <source>
        <dbReference type="ARBA" id="ARBA00024227"/>
    </source>
</evidence>